<dbReference type="InterPro" id="IPR023796">
    <property type="entry name" value="Serpin_dom"/>
</dbReference>
<evidence type="ECO:0000256" key="3">
    <source>
        <dbReference type="ARBA" id="ARBA00022900"/>
    </source>
</evidence>
<reference evidence="5" key="1">
    <citation type="submission" date="2021-05" db="EMBL/GenBank/DDBJ databases">
        <authorList>
            <person name="Alioto T."/>
            <person name="Alioto T."/>
            <person name="Gomez Garrido J."/>
        </authorList>
    </citation>
    <scope>NUCLEOTIDE SEQUENCE</scope>
</reference>
<dbReference type="PANTHER" id="PTHR11461">
    <property type="entry name" value="SERINE PROTEASE INHIBITOR, SERPIN"/>
    <property type="match status" value="1"/>
</dbReference>
<dbReference type="InterPro" id="IPR000215">
    <property type="entry name" value="Serpin_fam"/>
</dbReference>
<proteinExistence type="inferred from homology"/>
<dbReference type="GO" id="GO:0005615">
    <property type="term" value="C:extracellular space"/>
    <property type="evidence" value="ECO:0007669"/>
    <property type="project" value="InterPro"/>
</dbReference>
<evidence type="ECO:0000259" key="4">
    <source>
        <dbReference type="Pfam" id="PF00079"/>
    </source>
</evidence>
<name>A0A8D9E248_9HEMI</name>
<evidence type="ECO:0000256" key="1">
    <source>
        <dbReference type="ARBA" id="ARBA00009500"/>
    </source>
</evidence>
<dbReference type="SUPFAM" id="SSF56574">
    <property type="entry name" value="Serpins"/>
    <property type="match status" value="1"/>
</dbReference>
<keyword evidence="2" id="KW-0646">Protease inhibitor</keyword>
<evidence type="ECO:0000256" key="2">
    <source>
        <dbReference type="ARBA" id="ARBA00022690"/>
    </source>
</evidence>
<keyword evidence="3" id="KW-0722">Serine protease inhibitor</keyword>
<organism evidence="5">
    <name type="scientific">Cacopsylla melanoneura</name>
    <dbReference type="NCBI Taxonomy" id="428564"/>
    <lineage>
        <taxon>Eukaryota</taxon>
        <taxon>Metazoa</taxon>
        <taxon>Ecdysozoa</taxon>
        <taxon>Arthropoda</taxon>
        <taxon>Hexapoda</taxon>
        <taxon>Insecta</taxon>
        <taxon>Pterygota</taxon>
        <taxon>Neoptera</taxon>
        <taxon>Paraneoptera</taxon>
        <taxon>Hemiptera</taxon>
        <taxon>Sternorrhyncha</taxon>
        <taxon>Psylloidea</taxon>
        <taxon>Psyllidae</taxon>
        <taxon>Psyllinae</taxon>
        <taxon>Cacopsylla</taxon>
    </lineage>
</organism>
<dbReference type="InterPro" id="IPR036186">
    <property type="entry name" value="Serpin_sf"/>
</dbReference>
<dbReference type="Pfam" id="PF00079">
    <property type="entry name" value="Serpin"/>
    <property type="match status" value="1"/>
</dbReference>
<evidence type="ECO:0000313" key="5">
    <source>
        <dbReference type="EMBL" id="CAG6737742.1"/>
    </source>
</evidence>
<dbReference type="GO" id="GO:0004867">
    <property type="term" value="F:serine-type endopeptidase inhibitor activity"/>
    <property type="evidence" value="ECO:0007669"/>
    <property type="project" value="UniProtKB-KW"/>
</dbReference>
<dbReference type="InterPro" id="IPR023795">
    <property type="entry name" value="Serpin_CS"/>
</dbReference>
<dbReference type="AlphaFoldDB" id="A0A8D9E248"/>
<accession>A0A8D9E248</accession>
<dbReference type="PROSITE" id="PS00284">
    <property type="entry name" value="SERPIN"/>
    <property type="match status" value="1"/>
</dbReference>
<dbReference type="Gene3D" id="3.30.497.10">
    <property type="entry name" value="Antithrombin, subunit I, domain 2"/>
    <property type="match status" value="1"/>
</dbReference>
<dbReference type="PANTHER" id="PTHR11461:SF211">
    <property type="entry name" value="GH10112P-RELATED"/>
    <property type="match status" value="1"/>
</dbReference>
<dbReference type="InterPro" id="IPR042178">
    <property type="entry name" value="Serpin_sf_1"/>
</dbReference>
<dbReference type="EMBL" id="HBUF01404416">
    <property type="protein sequence ID" value="CAG6737742.1"/>
    <property type="molecule type" value="Transcribed_RNA"/>
</dbReference>
<feature type="domain" description="Serpin" evidence="4">
    <location>
        <begin position="26"/>
        <end position="169"/>
    </location>
</feature>
<sequence>MYTYRVHQATQCCGYPYIQGSSSNKRTGLATLEKKLFQSDESFADKFGKIANGAQWAKVVLTLPRFKIESKWDMSDLCKELGMNVAFTDRADFSLMTQNKMQLTIGQIVQKAFVEVNEEGTVAAAATANFVMTTSVPPPPIYFTADHPFIVTISSISDRTILFIAKLANLE</sequence>
<comment type="similarity">
    <text evidence="1">Belongs to the serpin family.</text>
</comment>
<protein>
    <submittedName>
        <fullName evidence="5">Heterochromatin-associated protein MENT</fullName>
    </submittedName>
</protein>